<evidence type="ECO:0000259" key="6">
    <source>
        <dbReference type="Pfam" id="PF08170"/>
    </source>
</evidence>
<gene>
    <name evidence="8" type="ORF">BCV72DRAFT_102793</name>
</gene>
<evidence type="ECO:0000259" key="7">
    <source>
        <dbReference type="Pfam" id="PF22770"/>
    </source>
</evidence>
<sequence length="767" mass="87482">MSSSKNLNETRNEPLSGKQKRREKNRQAREIRTHYKTDNTLTEDAPLISGPIDASKFAMARIAEINSMQNAIKKASYALNELAFQSLPRGLRRRAASHNLNRLPARLRAKAAKEAYQSSPNAPLKRKRVRKIKRRMKTVKEYLRRQMSKKWLETHMWHTKRMKMVSMWGYRIASKPNTKSARTIYKSFTRLCIAHDASYMACAELRGEFNEICEAMNSITDLALPSVASERYIKGTRIGHSNLYEHLGYPSKLICPITFLWKPSRDALWIWIHPSAYQEAIHFIEKSISEQSLAVQLIDLRQEILRFELVGPRSTALLQAILDPVTKEGCKGNELWKDLHSLRSSSSLSPGCVIGLLVNDPRLKFPQKVPPRTNEMSDRDRKRIQSVIAHWPEHVADSDIWNAELRKALTEKKVAEYGLNLRRQKNLVPGTKLEPTPEDSQIPLLLFQRGTPVCQKTGVITNQPLTSSELTEGWTLILPRGWGMAFWKSLVFAGARVAGFEDMHAMHFESGIPYFPYDFPGTRAFEVQRQIAKQEAEDKWSKKPPAKRVSFVKRGVDYPFECAFESLSCRDYMAIDQDGPLTPRPVYSLLQGAPLVTATLSNNDQLNGILRKLVANRKLDLSIPELMPDEMLLKIRLKYIDRGKPAPNAMVYLVEDKDMYEHFTRHIRTGSASLRTKRKLNEMLEGEMNDEKISNYIPLKSQHIGYITRGNFSFSLGYGFGIGACTVSGLRRLTLIDSEQSRSVKMLVVVRNTTSLKARPAQLEVLA</sequence>
<dbReference type="Pfam" id="PF08170">
    <property type="entry name" value="POPLD"/>
    <property type="match status" value="1"/>
</dbReference>
<dbReference type="Pfam" id="PF06978">
    <property type="entry name" value="POP1_N"/>
    <property type="match status" value="1"/>
</dbReference>
<evidence type="ECO:0000259" key="5">
    <source>
        <dbReference type="Pfam" id="PF06978"/>
    </source>
</evidence>
<dbReference type="InterPro" id="IPR012590">
    <property type="entry name" value="POPLD_dom"/>
</dbReference>
<evidence type="ECO:0000256" key="2">
    <source>
        <dbReference type="ARBA" id="ARBA00022694"/>
    </source>
</evidence>
<evidence type="ECO:0000313" key="8">
    <source>
        <dbReference type="EMBL" id="ORE07635.1"/>
    </source>
</evidence>
<feature type="region of interest" description="Disordered" evidence="4">
    <location>
        <begin position="1"/>
        <end position="33"/>
    </location>
</feature>
<dbReference type="Proteomes" id="UP000242414">
    <property type="component" value="Unassembled WGS sequence"/>
</dbReference>
<proteinExistence type="predicted"/>
<dbReference type="InterPro" id="IPR055079">
    <property type="entry name" value="POP1_C"/>
</dbReference>
<evidence type="ECO:0000256" key="4">
    <source>
        <dbReference type="SAM" id="MobiDB-lite"/>
    </source>
</evidence>
<evidence type="ECO:0000256" key="3">
    <source>
        <dbReference type="ARBA" id="ARBA00023242"/>
    </source>
</evidence>
<dbReference type="PANTHER" id="PTHR22731:SF3">
    <property type="entry name" value="RIBONUCLEASES P_MRP PROTEIN SUBUNIT POP1"/>
    <property type="match status" value="1"/>
</dbReference>
<feature type="domain" description="POP1 C-terminal" evidence="7">
    <location>
        <begin position="683"/>
        <end position="766"/>
    </location>
</feature>
<dbReference type="OrthoDB" id="442863at2759"/>
<protein>
    <submittedName>
        <fullName evidence="8">POP1-domain-containing protein</fullName>
    </submittedName>
</protein>
<reference evidence="8" key="1">
    <citation type="journal article" date="2016" name="Proc. Natl. Acad. Sci. U.S.A.">
        <title>Lipid metabolic changes in an early divergent fungus govern the establishment of a mutualistic symbiosis with endobacteria.</title>
        <authorList>
            <person name="Lastovetsky O.A."/>
            <person name="Gaspar M.L."/>
            <person name="Mondo S.J."/>
            <person name="LaButti K.M."/>
            <person name="Sandor L."/>
            <person name="Grigoriev I.V."/>
            <person name="Henry S.A."/>
            <person name="Pawlowska T.E."/>
        </authorList>
    </citation>
    <scope>NUCLEOTIDE SEQUENCE [LARGE SCALE GENOMIC DNA]</scope>
    <source>
        <strain evidence="8">ATCC 52814</strain>
    </source>
</reference>
<dbReference type="EMBL" id="KV921900">
    <property type="protein sequence ID" value="ORE07635.1"/>
    <property type="molecule type" value="Genomic_DNA"/>
</dbReference>
<dbReference type="GO" id="GO:0000172">
    <property type="term" value="C:ribonuclease MRP complex"/>
    <property type="evidence" value="ECO:0007669"/>
    <property type="project" value="InterPro"/>
</dbReference>
<dbReference type="AlphaFoldDB" id="A0A1X0R6G6"/>
<feature type="domain" description="Pop1 N-terminal" evidence="5">
    <location>
        <begin position="128"/>
        <end position="207"/>
    </location>
</feature>
<dbReference type="SUPFAM" id="SSF103025">
    <property type="entry name" value="Folate-binding domain"/>
    <property type="match status" value="1"/>
</dbReference>
<dbReference type="InterPro" id="IPR009723">
    <property type="entry name" value="Pop1_N"/>
</dbReference>
<organism evidence="8">
    <name type="scientific">Rhizopus microsporus var. microsporus</name>
    <dbReference type="NCBI Taxonomy" id="86635"/>
    <lineage>
        <taxon>Eukaryota</taxon>
        <taxon>Fungi</taxon>
        <taxon>Fungi incertae sedis</taxon>
        <taxon>Mucoromycota</taxon>
        <taxon>Mucoromycotina</taxon>
        <taxon>Mucoromycetes</taxon>
        <taxon>Mucorales</taxon>
        <taxon>Mucorineae</taxon>
        <taxon>Rhizopodaceae</taxon>
        <taxon>Rhizopus</taxon>
    </lineage>
</organism>
<dbReference type="InterPro" id="IPR039182">
    <property type="entry name" value="Pop1"/>
</dbReference>
<keyword evidence="3" id="KW-0539">Nucleus</keyword>
<accession>A0A1X0R6G6</accession>
<dbReference type="PANTHER" id="PTHR22731">
    <property type="entry name" value="RIBONUCLEASES P/MRP PROTEIN SUBUNIT POP1"/>
    <property type="match status" value="1"/>
</dbReference>
<keyword evidence="2" id="KW-0819">tRNA processing</keyword>
<dbReference type="GO" id="GO:0001682">
    <property type="term" value="P:tRNA 5'-leader removal"/>
    <property type="evidence" value="ECO:0007669"/>
    <property type="project" value="InterPro"/>
</dbReference>
<dbReference type="Pfam" id="PF22770">
    <property type="entry name" value="POP1_C"/>
    <property type="match status" value="1"/>
</dbReference>
<name>A0A1X0R6G6_RHIZD</name>
<feature type="domain" description="POPLD" evidence="6">
    <location>
        <begin position="473"/>
        <end position="563"/>
    </location>
</feature>
<evidence type="ECO:0000256" key="1">
    <source>
        <dbReference type="ARBA" id="ARBA00004123"/>
    </source>
</evidence>
<dbReference type="VEuPathDB" id="FungiDB:BCV72DRAFT_102793"/>
<comment type="subcellular location">
    <subcellularLocation>
        <location evidence="1">Nucleus</location>
    </subcellularLocation>
</comment>
<dbReference type="GO" id="GO:0005655">
    <property type="term" value="C:nucleolar ribonuclease P complex"/>
    <property type="evidence" value="ECO:0007669"/>
    <property type="project" value="InterPro"/>
</dbReference>